<dbReference type="AlphaFoldDB" id="A0A7T7L6H5"/>
<feature type="compositionally biased region" description="Basic and acidic residues" evidence="1">
    <location>
        <begin position="59"/>
        <end position="77"/>
    </location>
</feature>
<name>A0A7T7L6H5_9ACTN</name>
<organism evidence="2 3">
    <name type="scientific">Streptomyces liliifuscus</name>
    <dbReference type="NCBI Taxonomy" id="2797636"/>
    <lineage>
        <taxon>Bacteria</taxon>
        <taxon>Bacillati</taxon>
        <taxon>Actinomycetota</taxon>
        <taxon>Actinomycetes</taxon>
        <taxon>Kitasatosporales</taxon>
        <taxon>Streptomycetaceae</taxon>
        <taxon>Streptomyces</taxon>
    </lineage>
</organism>
<evidence type="ECO:0000313" key="3">
    <source>
        <dbReference type="Proteomes" id="UP000595636"/>
    </source>
</evidence>
<evidence type="ECO:0000256" key="1">
    <source>
        <dbReference type="SAM" id="MobiDB-lite"/>
    </source>
</evidence>
<proteinExistence type="predicted"/>
<dbReference type="RefSeq" id="WP_200402115.1">
    <property type="nucleotide sequence ID" value="NZ_CP066831.1"/>
</dbReference>
<keyword evidence="3" id="KW-1185">Reference proteome</keyword>
<dbReference type="EMBL" id="CP066831">
    <property type="protein sequence ID" value="QQM47333.1"/>
    <property type="molecule type" value="Genomic_DNA"/>
</dbReference>
<feature type="compositionally biased region" description="Polar residues" evidence="1">
    <location>
        <begin position="42"/>
        <end position="58"/>
    </location>
</feature>
<sequence length="152" mass="16529">MTHFYSDRELDDLLHSVDDRILESIEDALDMAIGLAAITGAPPNSTVTPIRSTAAQTKPTERRHAEGPGDSAPESRLRAQTPVAKADSLDGLRSEPRHDEVRMLDNPMPAPPEKIVTMLDNSMPSEPASEPEISTMDNDMPHPPALDLDGNK</sequence>
<gene>
    <name evidence="2" type="ORF">JEQ17_20200</name>
</gene>
<dbReference type="Proteomes" id="UP000595636">
    <property type="component" value="Chromosome"/>
</dbReference>
<accession>A0A7T7L6H5</accession>
<feature type="region of interest" description="Disordered" evidence="1">
    <location>
        <begin position="39"/>
        <end position="152"/>
    </location>
</feature>
<dbReference type="KEGG" id="slf:JEQ17_20200"/>
<protein>
    <submittedName>
        <fullName evidence="2">Uncharacterized protein</fullName>
    </submittedName>
</protein>
<evidence type="ECO:0000313" key="2">
    <source>
        <dbReference type="EMBL" id="QQM47333.1"/>
    </source>
</evidence>
<feature type="compositionally biased region" description="Basic and acidic residues" evidence="1">
    <location>
        <begin position="87"/>
        <end position="103"/>
    </location>
</feature>
<reference evidence="2 3" key="1">
    <citation type="submission" date="2020-12" db="EMBL/GenBank/DDBJ databases">
        <title>A novel species.</title>
        <authorList>
            <person name="Li K."/>
        </authorList>
    </citation>
    <scope>NUCLEOTIDE SEQUENCE [LARGE SCALE GENOMIC DNA]</scope>
    <source>
        <strain evidence="2 3">ZYC-3</strain>
    </source>
</reference>